<keyword evidence="2" id="KW-1185">Reference proteome</keyword>
<reference evidence="1 2" key="1">
    <citation type="journal article" date="2012" name="Genome Biol.">
        <title>Genome and low-iron response of an oceanic diatom adapted to chronic iron limitation.</title>
        <authorList>
            <person name="Lommer M."/>
            <person name="Specht M."/>
            <person name="Roy A.S."/>
            <person name="Kraemer L."/>
            <person name="Andreson R."/>
            <person name="Gutowska M.A."/>
            <person name="Wolf J."/>
            <person name="Bergner S.V."/>
            <person name="Schilhabel M.B."/>
            <person name="Klostermeier U.C."/>
            <person name="Beiko R.G."/>
            <person name="Rosenstiel P."/>
            <person name="Hippler M."/>
            <person name="Laroche J."/>
        </authorList>
    </citation>
    <scope>NUCLEOTIDE SEQUENCE [LARGE SCALE GENOMIC DNA]</scope>
    <source>
        <strain evidence="1 2">CCMP1005</strain>
    </source>
</reference>
<dbReference type="Proteomes" id="UP000266841">
    <property type="component" value="Unassembled WGS sequence"/>
</dbReference>
<evidence type="ECO:0000313" key="2">
    <source>
        <dbReference type="Proteomes" id="UP000266841"/>
    </source>
</evidence>
<name>K0SU27_THAOC</name>
<organism evidence="1 2">
    <name type="scientific">Thalassiosira oceanica</name>
    <name type="common">Marine diatom</name>
    <dbReference type="NCBI Taxonomy" id="159749"/>
    <lineage>
        <taxon>Eukaryota</taxon>
        <taxon>Sar</taxon>
        <taxon>Stramenopiles</taxon>
        <taxon>Ochrophyta</taxon>
        <taxon>Bacillariophyta</taxon>
        <taxon>Coscinodiscophyceae</taxon>
        <taxon>Thalassiosirophycidae</taxon>
        <taxon>Thalassiosirales</taxon>
        <taxon>Thalassiosiraceae</taxon>
        <taxon>Thalassiosira</taxon>
    </lineage>
</organism>
<comment type="caution">
    <text evidence="1">The sequence shown here is derived from an EMBL/GenBank/DDBJ whole genome shotgun (WGS) entry which is preliminary data.</text>
</comment>
<dbReference type="EMBL" id="AGNL01010695">
    <property type="protein sequence ID" value="EJK68925.1"/>
    <property type="molecule type" value="Genomic_DNA"/>
</dbReference>
<proteinExistence type="predicted"/>
<protein>
    <submittedName>
        <fullName evidence="1">Uncharacterized protein</fullName>
    </submittedName>
</protein>
<sequence>MLRSKWALRLLSQSYFEHQNWQAYEDECQYVRNEEGAPAIFIHERWEPPMNCQHSNNNEPLILSERIGALILSPNVAKNNTA</sequence>
<dbReference type="AlphaFoldDB" id="K0SU27"/>
<evidence type="ECO:0000313" key="1">
    <source>
        <dbReference type="EMBL" id="EJK68925.1"/>
    </source>
</evidence>
<gene>
    <name evidence="1" type="ORF">THAOC_09866</name>
</gene>
<accession>K0SU27</accession>